<accession>A0A6G0Z076</accession>
<organism evidence="1 2">
    <name type="scientific">Aphis craccivora</name>
    <name type="common">Cowpea aphid</name>
    <dbReference type="NCBI Taxonomy" id="307492"/>
    <lineage>
        <taxon>Eukaryota</taxon>
        <taxon>Metazoa</taxon>
        <taxon>Ecdysozoa</taxon>
        <taxon>Arthropoda</taxon>
        <taxon>Hexapoda</taxon>
        <taxon>Insecta</taxon>
        <taxon>Pterygota</taxon>
        <taxon>Neoptera</taxon>
        <taxon>Paraneoptera</taxon>
        <taxon>Hemiptera</taxon>
        <taxon>Sternorrhyncha</taxon>
        <taxon>Aphidomorpha</taxon>
        <taxon>Aphidoidea</taxon>
        <taxon>Aphididae</taxon>
        <taxon>Aphidini</taxon>
        <taxon>Aphis</taxon>
        <taxon>Aphis</taxon>
    </lineage>
</organism>
<dbReference type="OrthoDB" id="10537210at2759"/>
<reference evidence="1 2" key="1">
    <citation type="submission" date="2019-08" db="EMBL/GenBank/DDBJ databases">
        <title>Whole genome of Aphis craccivora.</title>
        <authorList>
            <person name="Voronova N.V."/>
            <person name="Shulinski R.S."/>
            <person name="Bandarenka Y.V."/>
            <person name="Zhorov D.G."/>
            <person name="Warner D."/>
        </authorList>
    </citation>
    <scope>NUCLEOTIDE SEQUENCE [LARGE SCALE GENOMIC DNA]</scope>
    <source>
        <strain evidence="1">180601</strain>
        <tissue evidence="1">Whole Body</tissue>
    </source>
</reference>
<dbReference type="AlphaFoldDB" id="A0A6G0Z076"/>
<protein>
    <submittedName>
        <fullName evidence="1">Poly</fullName>
    </submittedName>
</protein>
<dbReference type="Proteomes" id="UP000478052">
    <property type="component" value="Unassembled WGS sequence"/>
</dbReference>
<evidence type="ECO:0000313" key="2">
    <source>
        <dbReference type="Proteomes" id="UP000478052"/>
    </source>
</evidence>
<comment type="caution">
    <text evidence="1">The sequence shown here is derived from an EMBL/GenBank/DDBJ whole genome shotgun (WGS) entry which is preliminary data.</text>
</comment>
<keyword evidence="2" id="KW-1185">Reference proteome</keyword>
<dbReference type="EMBL" id="VUJU01001766">
    <property type="protein sequence ID" value="KAF0763931.1"/>
    <property type="molecule type" value="Genomic_DNA"/>
</dbReference>
<proteinExistence type="predicted"/>
<name>A0A6G0Z076_APHCR</name>
<sequence>MLALMYQILKVQKINNPQTYGMYLLHKEELELDCDITQKILQKTILTGERQSKIDLKVVLVFNHVRIIRIDMLNLRKSL</sequence>
<gene>
    <name evidence="1" type="ORF">FWK35_00010396</name>
</gene>
<evidence type="ECO:0000313" key="1">
    <source>
        <dbReference type="EMBL" id="KAF0763931.1"/>
    </source>
</evidence>